<accession>A0ABD5NL36</accession>
<gene>
    <name evidence="2" type="ORF">ACFOUR_03675</name>
</gene>
<dbReference type="GeneID" id="73902837"/>
<dbReference type="RefSeq" id="WP_256533703.1">
    <property type="nucleotide sequence ID" value="NZ_CP101824.1"/>
</dbReference>
<reference evidence="2 3" key="1">
    <citation type="journal article" date="2019" name="Int. J. Syst. Evol. Microbiol.">
        <title>The Global Catalogue of Microorganisms (GCM) 10K type strain sequencing project: providing services to taxonomists for standard genome sequencing and annotation.</title>
        <authorList>
            <consortium name="The Broad Institute Genomics Platform"/>
            <consortium name="The Broad Institute Genome Sequencing Center for Infectious Disease"/>
            <person name="Wu L."/>
            <person name="Ma J."/>
        </authorList>
    </citation>
    <scope>NUCLEOTIDE SEQUENCE [LARGE SCALE GENOMIC DNA]</scope>
    <source>
        <strain evidence="2 3">IBRC-M 10256</strain>
    </source>
</reference>
<evidence type="ECO:0008006" key="4">
    <source>
        <dbReference type="Google" id="ProtNLM"/>
    </source>
</evidence>
<feature type="region of interest" description="Disordered" evidence="1">
    <location>
        <begin position="1"/>
        <end position="40"/>
    </location>
</feature>
<keyword evidence="3" id="KW-1185">Reference proteome</keyword>
<proteinExistence type="predicted"/>
<organism evidence="2 3">
    <name type="scientific">Halovivax cerinus</name>
    <dbReference type="NCBI Taxonomy" id="1487865"/>
    <lineage>
        <taxon>Archaea</taxon>
        <taxon>Methanobacteriati</taxon>
        <taxon>Methanobacteriota</taxon>
        <taxon>Stenosarchaea group</taxon>
        <taxon>Halobacteria</taxon>
        <taxon>Halobacteriales</taxon>
        <taxon>Natrialbaceae</taxon>
        <taxon>Halovivax</taxon>
    </lineage>
</organism>
<dbReference type="Proteomes" id="UP001595846">
    <property type="component" value="Unassembled WGS sequence"/>
</dbReference>
<name>A0ABD5NL36_9EURY</name>
<protein>
    <recommendedName>
        <fullName evidence="4">PRC-barrel domain-containing protein</fullName>
    </recommendedName>
</protein>
<evidence type="ECO:0000313" key="2">
    <source>
        <dbReference type="EMBL" id="MFC3957475.1"/>
    </source>
</evidence>
<evidence type="ECO:0000256" key="1">
    <source>
        <dbReference type="SAM" id="MobiDB-lite"/>
    </source>
</evidence>
<comment type="caution">
    <text evidence="2">The sequence shown here is derived from an EMBL/GenBank/DDBJ whole genome shotgun (WGS) entry which is preliminary data.</text>
</comment>
<evidence type="ECO:0000313" key="3">
    <source>
        <dbReference type="Proteomes" id="UP001595846"/>
    </source>
</evidence>
<sequence length="131" mass="14383">MSRTETTAYGPLPPDHVGIFQWDGDARYSPPSERPASAPDTFTRVLAVDCGAMCAHYTDDEEGKHVVTSDGDRIGMVKEVRNGELHVEPDPGMTDSIKASLGWGDADEDTYQLDESRVESVTDDEIHLGRM</sequence>
<dbReference type="EMBL" id="JBHSAQ010000002">
    <property type="protein sequence ID" value="MFC3957475.1"/>
    <property type="molecule type" value="Genomic_DNA"/>
</dbReference>
<dbReference type="AlphaFoldDB" id="A0ABD5NL36"/>